<dbReference type="InterPro" id="IPR050155">
    <property type="entry name" value="HAD-like_hydrolase_sf"/>
</dbReference>
<gene>
    <name evidence="9" type="primary">phnX</name>
    <name evidence="10" type="ORF">EA58_12020</name>
</gene>
<comment type="similarity">
    <text evidence="9">Belongs to the HAD-like hydrolase superfamily. PhnX family.</text>
</comment>
<dbReference type="EMBL" id="JMIB01000023">
    <property type="protein sequence ID" value="KDM91293.1"/>
    <property type="molecule type" value="Genomic_DNA"/>
</dbReference>
<name>A0A066RV91_9GAMM</name>
<dbReference type="Gene3D" id="1.10.150.240">
    <property type="entry name" value="Putative phosphatase, domain 2"/>
    <property type="match status" value="1"/>
</dbReference>
<dbReference type="PANTHER" id="PTHR43434">
    <property type="entry name" value="PHOSPHOGLYCOLATE PHOSPHATASE"/>
    <property type="match status" value="1"/>
</dbReference>
<dbReference type="GO" id="GO:0006281">
    <property type="term" value="P:DNA repair"/>
    <property type="evidence" value="ECO:0007669"/>
    <property type="project" value="TreeGrafter"/>
</dbReference>
<evidence type="ECO:0000256" key="1">
    <source>
        <dbReference type="ARBA" id="ARBA00011738"/>
    </source>
</evidence>
<dbReference type="SUPFAM" id="SSF56784">
    <property type="entry name" value="HAD-like"/>
    <property type="match status" value="1"/>
</dbReference>
<dbReference type="InterPro" id="IPR006323">
    <property type="entry name" value="Phosphonoacetald_hydro"/>
</dbReference>
<dbReference type="InterPro" id="IPR006439">
    <property type="entry name" value="HAD-SF_hydro_IA"/>
</dbReference>
<dbReference type="PANTHER" id="PTHR43434:SF19">
    <property type="entry name" value="PHOSPHONOACETALDEHYDE HYDROLASE"/>
    <property type="match status" value="1"/>
</dbReference>
<dbReference type="STRING" id="1654360.EA58_12020"/>
<dbReference type="GO" id="GO:0050194">
    <property type="term" value="F:phosphonoacetaldehyde hydrolase activity"/>
    <property type="evidence" value="ECO:0007669"/>
    <property type="project" value="UniProtKB-UniRule"/>
</dbReference>
<organism evidence="10 11">
    <name type="scientific">Photobacterium galatheae</name>
    <dbReference type="NCBI Taxonomy" id="1654360"/>
    <lineage>
        <taxon>Bacteria</taxon>
        <taxon>Pseudomonadati</taxon>
        <taxon>Pseudomonadota</taxon>
        <taxon>Gammaproteobacteria</taxon>
        <taxon>Vibrionales</taxon>
        <taxon>Vibrionaceae</taxon>
        <taxon>Photobacterium</taxon>
    </lineage>
</organism>
<keyword evidence="11" id="KW-1185">Reference proteome</keyword>
<dbReference type="SFLD" id="SFLDS00003">
    <property type="entry name" value="Haloacid_Dehalogenase"/>
    <property type="match status" value="1"/>
</dbReference>
<feature type="active site" description="Nucleophile" evidence="9">
    <location>
        <position position="12"/>
    </location>
</feature>
<feature type="active site" description="Schiff-base intermediate with substrate" evidence="9">
    <location>
        <position position="54"/>
    </location>
</feature>
<evidence type="ECO:0000256" key="2">
    <source>
        <dbReference type="ARBA" id="ARBA00022723"/>
    </source>
</evidence>
<dbReference type="FunFam" id="1.10.150.240:FF:000006">
    <property type="entry name" value="Phosphonoacetaldehyde hydrolase"/>
    <property type="match status" value="1"/>
</dbReference>
<keyword evidence="4 9" id="KW-0460">Magnesium</keyword>
<comment type="function">
    <text evidence="7 9">Involved in phosphonate degradation.</text>
</comment>
<accession>A0A066RV91</accession>
<evidence type="ECO:0000256" key="6">
    <source>
        <dbReference type="ARBA" id="ARBA00052005"/>
    </source>
</evidence>
<dbReference type="GO" id="GO:0005829">
    <property type="term" value="C:cytosol"/>
    <property type="evidence" value="ECO:0007669"/>
    <property type="project" value="TreeGrafter"/>
</dbReference>
<evidence type="ECO:0000313" key="10">
    <source>
        <dbReference type="EMBL" id="KDM91293.1"/>
    </source>
</evidence>
<reference evidence="10 11" key="1">
    <citation type="submission" date="2014-04" db="EMBL/GenBank/DDBJ databases">
        <title>Draft genome sequence of Photobacterium halotolerans S2753: a solonamide, ngercheumicin and holomycin producer.</title>
        <authorList>
            <person name="Machado H.R."/>
            <person name="Gram L."/>
        </authorList>
    </citation>
    <scope>NUCLEOTIDE SEQUENCE [LARGE SCALE GENOMIC DNA]</scope>
    <source>
        <strain evidence="10 11">S2753</strain>
    </source>
</reference>
<comment type="caution">
    <text evidence="10">The sequence shown here is derived from an EMBL/GenBank/DDBJ whole genome shotgun (WGS) entry which is preliminary data.</text>
</comment>
<comment type="catalytic activity">
    <reaction evidence="6 9">
        <text>phosphonoacetaldehyde + H2O = acetaldehyde + phosphate + H(+)</text>
        <dbReference type="Rhea" id="RHEA:18905"/>
        <dbReference type="ChEBI" id="CHEBI:15343"/>
        <dbReference type="ChEBI" id="CHEBI:15377"/>
        <dbReference type="ChEBI" id="CHEBI:15378"/>
        <dbReference type="ChEBI" id="CHEBI:43474"/>
        <dbReference type="ChEBI" id="CHEBI:58383"/>
        <dbReference type="EC" id="3.11.1.1"/>
    </reaction>
</comment>
<dbReference type="InterPro" id="IPR023198">
    <property type="entry name" value="PGP-like_dom2"/>
</dbReference>
<dbReference type="AlphaFoldDB" id="A0A066RV91"/>
<evidence type="ECO:0000256" key="7">
    <source>
        <dbReference type="ARBA" id="ARBA00056573"/>
    </source>
</evidence>
<dbReference type="EC" id="3.11.1.1" evidence="8 9"/>
<dbReference type="HAMAP" id="MF_01375">
    <property type="entry name" value="PhnX"/>
    <property type="match status" value="1"/>
</dbReference>
<sequence>MMTKQVQAVIFDWAGTVVDFGSFAPTTIFVEAFRREYDFEISLAEARVPMGLGKWDHIKAVGELPEVAARWQDRFGRAMNTEDIDKIYHTFMPLQVAKVAEHANLIPGTLDVVAALRAQNIRIGSCSGYPRVVMNELLPAAAARGFEPDCVVATDDLAAGGRPGPFMALQNVINLGAGDVACCVKVDDSVPGIEEGHHAGMWTVALLLSGNEAGLTEAEYLNASEAQLNSAREKARNAFQHCRAHYQIDTIANLPAVILDINQRLVAGERP</sequence>
<keyword evidence="3 9" id="KW-0378">Hydrolase</keyword>
<dbReference type="InterPro" id="IPR023214">
    <property type="entry name" value="HAD_sf"/>
</dbReference>
<dbReference type="GO" id="GO:0008967">
    <property type="term" value="F:phosphoglycolate phosphatase activity"/>
    <property type="evidence" value="ECO:0007669"/>
    <property type="project" value="TreeGrafter"/>
</dbReference>
<feature type="binding site" evidence="9">
    <location>
        <position position="14"/>
    </location>
    <ligand>
        <name>Mg(2+)</name>
        <dbReference type="ChEBI" id="CHEBI:18420"/>
    </ligand>
</feature>
<dbReference type="GO" id="GO:0019700">
    <property type="term" value="P:organic phosphonate catabolic process"/>
    <property type="evidence" value="ECO:0007669"/>
    <property type="project" value="InterPro"/>
</dbReference>
<dbReference type="NCBIfam" id="TIGR01422">
    <property type="entry name" value="phosphonatase"/>
    <property type="match status" value="1"/>
</dbReference>
<protein>
    <recommendedName>
        <fullName evidence="8 9">Phosphonoacetaldehyde hydrolase</fullName>
        <shortName evidence="9">Phosphonatase</shortName>
        <ecNumber evidence="8 9">3.11.1.1</ecNumber>
    </recommendedName>
    <alternativeName>
        <fullName evidence="9">Phosphonoacetaldehyde phosphonohydrolase</fullName>
    </alternativeName>
</protein>
<dbReference type="SFLD" id="SFLDG01135">
    <property type="entry name" value="C1.5.6:_HAD__Beta-PGM__Phospha"/>
    <property type="match status" value="1"/>
</dbReference>
<evidence type="ECO:0000256" key="5">
    <source>
        <dbReference type="ARBA" id="ARBA00023270"/>
    </source>
</evidence>
<evidence type="ECO:0000313" key="11">
    <source>
        <dbReference type="Proteomes" id="UP000027192"/>
    </source>
</evidence>
<dbReference type="GO" id="GO:0000287">
    <property type="term" value="F:magnesium ion binding"/>
    <property type="evidence" value="ECO:0007669"/>
    <property type="project" value="UniProtKB-UniRule"/>
</dbReference>
<dbReference type="Gene3D" id="3.40.50.1000">
    <property type="entry name" value="HAD superfamily/HAD-like"/>
    <property type="match status" value="1"/>
</dbReference>
<comment type="cofactor">
    <cofactor evidence="9">
        <name>Mg(2+)</name>
        <dbReference type="ChEBI" id="CHEBI:18420"/>
    </cofactor>
    <text evidence="9">Binds 1 Mg(2+) ion per subunit.</text>
</comment>
<feature type="binding site" evidence="9">
    <location>
        <position position="12"/>
    </location>
    <ligand>
        <name>Mg(2+)</name>
        <dbReference type="ChEBI" id="CHEBI:18420"/>
    </ligand>
</feature>
<dbReference type="Pfam" id="PF00702">
    <property type="entry name" value="Hydrolase"/>
    <property type="match status" value="1"/>
</dbReference>
<dbReference type="InterPro" id="IPR036412">
    <property type="entry name" value="HAD-like_sf"/>
</dbReference>
<evidence type="ECO:0000256" key="4">
    <source>
        <dbReference type="ARBA" id="ARBA00022842"/>
    </source>
</evidence>
<dbReference type="SFLD" id="SFLDG01129">
    <property type="entry name" value="C1.5:_HAD__Beta-PGM__Phosphata"/>
    <property type="match status" value="1"/>
</dbReference>
<comment type="subunit">
    <text evidence="1 9">Homodimer.</text>
</comment>
<proteinExistence type="inferred from homology"/>
<keyword evidence="2 9" id="KW-0479">Metal-binding</keyword>
<keyword evidence="5 9" id="KW-0704">Schiff base</keyword>
<dbReference type="CDD" id="cd02586">
    <property type="entry name" value="HAD_PHN"/>
    <property type="match status" value="1"/>
</dbReference>
<dbReference type="SFLD" id="SFLDF00038">
    <property type="entry name" value="phosphonoacetaldehyde_hydrolas"/>
    <property type="match status" value="1"/>
</dbReference>
<dbReference type="NCBIfam" id="TIGR01509">
    <property type="entry name" value="HAD-SF-IA-v3"/>
    <property type="match status" value="1"/>
</dbReference>
<dbReference type="Proteomes" id="UP000027192">
    <property type="component" value="Unassembled WGS sequence"/>
</dbReference>
<evidence type="ECO:0000256" key="9">
    <source>
        <dbReference type="HAMAP-Rule" id="MF_01375"/>
    </source>
</evidence>
<feature type="binding site" evidence="9">
    <location>
        <position position="188"/>
    </location>
    <ligand>
        <name>Mg(2+)</name>
        <dbReference type="ChEBI" id="CHEBI:18420"/>
    </ligand>
</feature>
<evidence type="ECO:0000256" key="3">
    <source>
        <dbReference type="ARBA" id="ARBA00022801"/>
    </source>
</evidence>
<evidence type="ECO:0000256" key="8">
    <source>
        <dbReference type="ARBA" id="ARBA00066472"/>
    </source>
</evidence>